<dbReference type="GO" id="GO:0006417">
    <property type="term" value="P:regulation of translation"/>
    <property type="evidence" value="ECO:0007669"/>
    <property type="project" value="TreeGrafter"/>
</dbReference>
<dbReference type="Pfam" id="PF10099">
    <property type="entry name" value="RskA_C"/>
    <property type="match status" value="1"/>
</dbReference>
<feature type="transmembrane region" description="Helical" evidence="1">
    <location>
        <begin position="90"/>
        <end position="108"/>
    </location>
</feature>
<dbReference type="PANTHER" id="PTHR37461:SF1">
    <property type="entry name" value="ANTI-SIGMA-K FACTOR RSKA"/>
    <property type="match status" value="1"/>
</dbReference>
<name>A0A1X7GCY1_9SPHN</name>
<dbReference type="STRING" id="941907.SAMN06295910_1572"/>
<keyword evidence="4" id="KW-1185">Reference proteome</keyword>
<evidence type="ECO:0000256" key="1">
    <source>
        <dbReference type="SAM" id="Phobius"/>
    </source>
</evidence>
<dbReference type="RefSeq" id="WP_085218275.1">
    <property type="nucleotide sequence ID" value="NZ_LT840185.1"/>
</dbReference>
<reference evidence="4" key="1">
    <citation type="submission" date="2017-04" db="EMBL/GenBank/DDBJ databases">
        <authorList>
            <person name="Varghese N."/>
            <person name="Submissions S."/>
        </authorList>
    </citation>
    <scope>NUCLEOTIDE SEQUENCE [LARGE SCALE GENOMIC DNA]</scope>
    <source>
        <strain evidence="4">Dd16</strain>
    </source>
</reference>
<keyword evidence="1" id="KW-1133">Transmembrane helix</keyword>
<keyword evidence="1" id="KW-0812">Transmembrane</keyword>
<dbReference type="GO" id="GO:0016989">
    <property type="term" value="F:sigma factor antagonist activity"/>
    <property type="evidence" value="ECO:0007669"/>
    <property type="project" value="TreeGrafter"/>
</dbReference>
<organism evidence="3 4">
    <name type="scientific">Allosphingosinicella indica</name>
    <dbReference type="NCBI Taxonomy" id="941907"/>
    <lineage>
        <taxon>Bacteria</taxon>
        <taxon>Pseudomonadati</taxon>
        <taxon>Pseudomonadota</taxon>
        <taxon>Alphaproteobacteria</taxon>
        <taxon>Sphingomonadales</taxon>
        <taxon>Sphingomonadaceae</taxon>
        <taxon>Allosphingosinicella</taxon>
    </lineage>
</organism>
<accession>A0A1X7GCY1</accession>
<evidence type="ECO:0000259" key="2">
    <source>
        <dbReference type="Pfam" id="PF10099"/>
    </source>
</evidence>
<dbReference type="GO" id="GO:0005886">
    <property type="term" value="C:plasma membrane"/>
    <property type="evidence" value="ECO:0007669"/>
    <property type="project" value="InterPro"/>
</dbReference>
<keyword evidence="1" id="KW-0472">Membrane</keyword>
<dbReference type="AlphaFoldDB" id="A0A1X7GCY1"/>
<sequence length="236" mass="24518">MTRERDDDIFAAELALGVLEGADRAEAEARVRADPDFAAAVDRWHARLLPMLGTEATPPAELWERIAPTLAANDVSDAPGNAAALRRWRAFSFVASAVAAVLALVLILQPGRTPPVVPPQPVETQAARMVAALEGDEMPMAVAIGIEKAGAELLITPVRMADDDRARELWVIPADGTPRSLGLIAGDAPGRMAVAAPMRAYLSEGATLAISLEPAGGSPTGAPTGPVVATGKLLTV</sequence>
<gene>
    <name evidence="3" type="ORF">SAMN06295910_1572</name>
</gene>
<dbReference type="PANTHER" id="PTHR37461">
    <property type="entry name" value="ANTI-SIGMA-K FACTOR RSKA"/>
    <property type="match status" value="1"/>
</dbReference>
<dbReference type="InterPro" id="IPR051474">
    <property type="entry name" value="Anti-sigma-K/W_factor"/>
</dbReference>
<dbReference type="EMBL" id="LT840185">
    <property type="protein sequence ID" value="SMF67916.1"/>
    <property type="molecule type" value="Genomic_DNA"/>
</dbReference>
<dbReference type="InterPro" id="IPR018764">
    <property type="entry name" value="RskA_C"/>
</dbReference>
<dbReference type="OrthoDB" id="9816387at2"/>
<evidence type="ECO:0000313" key="3">
    <source>
        <dbReference type="EMBL" id="SMF67916.1"/>
    </source>
</evidence>
<evidence type="ECO:0000313" key="4">
    <source>
        <dbReference type="Proteomes" id="UP000192934"/>
    </source>
</evidence>
<dbReference type="Proteomes" id="UP000192934">
    <property type="component" value="Chromosome I"/>
</dbReference>
<protein>
    <submittedName>
        <fullName evidence="3">Anti-sigma-K factor RskA</fullName>
    </submittedName>
</protein>
<feature type="domain" description="Anti-sigma K factor RskA C-terminal" evidence="2">
    <location>
        <begin position="95"/>
        <end position="227"/>
    </location>
</feature>
<proteinExistence type="predicted"/>